<comment type="caution">
    <text evidence="1">The sequence shown here is derived from an EMBL/GenBank/DDBJ whole genome shotgun (WGS) entry which is preliminary data.</text>
</comment>
<keyword evidence="2" id="KW-1185">Reference proteome</keyword>
<dbReference type="AlphaFoldDB" id="A0A5B7JY32"/>
<accession>A0A5B7JY32</accession>
<proteinExistence type="predicted"/>
<protein>
    <submittedName>
        <fullName evidence="1">Uncharacterized protein</fullName>
    </submittedName>
</protein>
<gene>
    <name evidence="1" type="ORF">E2C01_093251</name>
</gene>
<evidence type="ECO:0000313" key="2">
    <source>
        <dbReference type="Proteomes" id="UP000324222"/>
    </source>
</evidence>
<dbReference type="Proteomes" id="UP000324222">
    <property type="component" value="Unassembled WGS sequence"/>
</dbReference>
<dbReference type="EMBL" id="VSRR010111974">
    <property type="protein sequence ID" value="MPC97908.1"/>
    <property type="molecule type" value="Genomic_DNA"/>
</dbReference>
<reference evidence="1 2" key="1">
    <citation type="submission" date="2019-05" db="EMBL/GenBank/DDBJ databases">
        <title>Another draft genome of Portunus trituberculatus and its Hox gene families provides insights of decapod evolution.</title>
        <authorList>
            <person name="Jeong J.-H."/>
            <person name="Song I."/>
            <person name="Kim S."/>
            <person name="Choi T."/>
            <person name="Kim D."/>
            <person name="Ryu S."/>
            <person name="Kim W."/>
        </authorList>
    </citation>
    <scope>NUCLEOTIDE SEQUENCE [LARGE SCALE GENOMIC DNA]</scope>
    <source>
        <tissue evidence="1">Muscle</tissue>
    </source>
</reference>
<sequence length="98" mass="11008">MSSPTAFGPRGNMPSVRLSVNILHQLILWDQYCWKEGNTAATCCLEGPRSRPSPPPPPPPPLGIFHVQEIELNTICQIPKFKLAWITQPRPARRPKMP</sequence>
<evidence type="ECO:0000313" key="1">
    <source>
        <dbReference type="EMBL" id="MPC97908.1"/>
    </source>
</evidence>
<organism evidence="1 2">
    <name type="scientific">Portunus trituberculatus</name>
    <name type="common">Swimming crab</name>
    <name type="synonym">Neptunus trituberculatus</name>
    <dbReference type="NCBI Taxonomy" id="210409"/>
    <lineage>
        <taxon>Eukaryota</taxon>
        <taxon>Metazoa</taxon>
        <taxon>Ecdysozoa</taxon>
        <taxon>Arthropoda</taxon>
        <taxon>Crustacea</taxon>
        <taxon>Multicrustacea</taxon>
        <taxon>Malacostraca</taxon>
        <taxon>Eumalacostraca</taxon>
        <taxon>Eucarida</taxon>
        <taxon>Decapoda</taxon>
        <taxon>Pleocyemata</taxon>
        <taxon>Brachyura</taxon>
        <taxon>Eubrachyura</taxon>
        <taxon>Portunoidea</taxon>
        <taxon>Portunidae</taxon>
        <taxon>Portuninae</taxon>
        <taxon>Portunus</taxon>
    </lineage>
</organism>
<name>A0A5B7JY32_PORTR</name>